<dbReference type="PROSITE" id="PS51419">
    <property type="entry name" value="RAB"/>
    <property type="match status" value="1"/>
</dbReference>
<dbReference type="SUPFAM" id="SSF52540">
    <property type="entry name" value="P-loop containing nucleoside triphosphate hydrolases"/>
    <property type="match status" value="1"/>
</dbReference>
<dbReference type="InterPro" id="IPR050227">
    <property type="entry name" value="Rab"/>
</dbReference>
<organism evidence="3">
    <name type="scientific">Blastocystis hominis</name>
    <dbReference type="NCBI Taxonomy" id="12968"/>
    <lineage>
        <taxon>Eukaryota</taxon>
        <taxon>Sar</taxon>
        <taxon>Stramenopiles</taxon>
        <taxon>Bigyra</taxon>
        <taxon>Opalozoa</taxon>
        <taxon>Opalinata</taxon>
        <taxon>Blastocystidae</taxon>
        <taxon>Blastocystis</taxon>
    </lineage>
</organism>
<dbReference type="NCBIfam" id="TIGR00231">
    <property type="entry name" value="small_GTP"/>
    <property type="match status" value="1"/>
</dbReference>
<dbReference type="SMART" id="SM00173">
    <property type="entry name" value="RAS"/>
    <property type="match status" value="1"/>
</dbReference>
<evidence type="ECO:0000256" key="1">
    <source>
        <dbReference type="ARBA" id="ARBA00022741"/>
    </source>
</evidence>
<evidence type="ECO:0000256" key="2">
    <source>
        <dbReference type="ARBA" id="ARBA00023134"/>
    </source>
</evidence>
<evidence type="ECO:0000313" key="4">
    <source>
        <dbReference type="Proteomes" id="UP000008312"/>
    </source>
</evidence>
<protein>
    <submittedName>
        <fullName evidence="3">Uncharacterized protein</fullName>
    </submittedName>
</protein>
<proteinExistence type="predicted"/>
<dbReference type="InterPro" id="IPR005225">
    <property type="entry name" value="Small_GTP-bd"/>
</dbReference>
<keyword evidence="2" id="KW-0342">GTP-binding</keyword>
<dbReference type="Pfam" id="PF00071">
    <property type="entry name" value="Ras"/>
    <property type="match status" value="1"/>
</dbReference>
<dbReference type="PANTHER" id="PTHR47977">
    <property type="entry name" value="RAS-RELATED PROTEIN RAB"/>
    <property type="match status" value="1"/>
</dbReference>
<dbReference type="GeneID" id="24919329"/>
<gene>
    <name evidence="3" type="ORF">GSBLH_T00002122001</name>
</gene>
<accession>D8M1W1</accession>
<dbReference type="RefSeq" id="XP_012896098.1">
    <property type="nucleotide sequence ID" value="XM_013040644.1"/>
</dbReference>
<dbReference type="InParanoid" id="D8M1W1"/>
<dbReference type="Proteomes" id="UP000008312">
    <property type="component" value="Unassembled WGS sequence"/>
</dbReference>
<keyword evidence="4" id="KW-1185">Reference proteome</keyword>
<dbReference type="PRINTS" id="PR00449">
    <property type="entry name" value="RASTRNSFRMNG"/>
</dbReference>
<name>D8M1W1_BLAHO</name>
<dbReference type="CDD" id="cd01861">
    <property type="entry name" value="Rab6"/>
    <property type="match status" value="1"/>
</dbReference>
<dbReference type="PROSITE" id="PS51421">
    <property type="entry name" value="RAS"/>
    <property type="match status" value="1"/>
</dbReference>
<dbReference type="EMBL" id="FN668646">
    <property type="protein sequence ID" value="CBK22050.2"/>
    <property type="molecule type" value="Genomic_DNA"/>
</dbReference>
<dbReference type="SMART" id="SM00175">
    <property type="entry name" value="RAB"/>
    <property type="match status" value="1"/>
</dbReference>
<dbReference type="FunFam" id="3.40.50.300:FF:000823">
    <property type="entry name" value="Small GTPase RAB, putative"/>
    <property type="match status" value="1"/>
</dbReference>
<evidence type="ECO:0000313" key="3">
    <source>
        <dbReference type="EMBL" id="CBK22050.2"/>
    </source>
</evidence>
<dbReference type="Gene3D" id="3.40.50.300">
    <property type="entry name" value="P-loop containing nucleotide triphosphate hydrolases"/>
    <property type="match status" value="1"/>
</dbReference>
<dbReference type="SMART" id="SM00176">
    <property type="entry name" value="RAN"/>
    <property type="match status" value="1"/>
</dbReference>
<dbReference type="OrthoDB" id="9989112at2759"/>
<keyword evidence="1" id="KW-0547">Nucleotide-binding</keyword>
<dbReference type="SMART" id="SM00174">
    <property type="entry name" value="RHO"/>
    <property type="match status" value="1"/>
</dbReference>
<dbReference type="AlphaFoldDB" id="D8M1W1"/>
<dbReference type="InterPro" id="IPR027417">
    <property type="entry name" value="P-loop_NTPase"/>
</dbReference>
<dbReference type="GO" id="GO:0005525">
    <property type="term" value="F:GTP binding"/>
    <property type="evidence" value="ECO:0007669"/>
    <property type="project" value="UniProtKB-KW"/>
</dbReference>
<dbReference type="GO" id="GO:0003924">
    <property type="term" value="F:GTPase activity"/>
    <property type="evidence" value="ECO:0007669"/>
    <property type="project" value="InterPro"/>
</dbReference>
<sequence>MKKNNHITNHKFSPNSYCQANTRNSVKRSYQTLREEFKYLTVLNLRRDGSTHLSCRKVLQSWVKSSERYKFVFLGDAGTGKTSIITRFIYDSFDPTYQSTIGIDFLSKTILYNNRPIRMQLWDTAGQERFQSLIPSYIRDSSVAVIVYDISSRSSFDNVMKWVRDVRDQRDEVILVIVGNKTDLSDSRAVTIEEGQKLAEDNNAMFFESSAKCNYNIDTVFRKVVEKLPGEGRQVELEESQKCNLVILTLSKGLRYPSECRAKQRALQRRLFNLSLFRSLFQQTTNSKYYRNRIRIFL</sequence>
<dbReference type="PROSITE" id="PS51420">
    <property type="entry name" value="RHO"/>
    <property type="match status" value="1"/>
</dbReference>
<reference evidence="3" key="1">
    <citation type="submission" date="2010-02" db="EMBL/GenBank/DDBJ databases">
        <title>Sequencing and annotation of the Blastocystis hominis genome.</title>
        <authorList>
            <person name="Wincker P."/>
        </authorList>
    </citation>
    <scope>NUCLEOTIDE SEQUENCE</scope>
    <source>
        <strain evidence="3">Singapore isolate B</strain>
    </source>
</reference>
<dbReference type="InterPro" id="IPR001806">
    <property type="entry name" value="Small_GTPase"/>
</dbReference>